<dbReference type="InterPro" id="IPR036397">
    <property type="entry name" value="RNaseH_sf"/>
</dbReference>
<dbReference type="EMBL" id="JANJYI010000009">
    <property type="protein sequence ID" value="KAK2635226.1"/>
    <property type="molecule type" value="Genomic_DNA"/>
</dbReference>
<organism evidence="2 3">
    <name type="scientific">Dipteronia dyeriana</name>
    <dbReference type="NCBI Taxonomy" id="168575"/>
    <lineage>
        <taxon>Eukaryota</taxon>
        <taxon>Viridiplantae</taxon>
        <taxon>Streptophyta</taxon>
        <taxon>Embryophyta</taxon>
        <taxon>Tracheophyta</taxon>
        <taxon>Spermatophyta</taxon>
        <taxon>Magnoliopsida</taxon>
        <taxon>eudicotyledons</taxon>
        <taxon>Gunneridae</taxon>
        <taxon>Pentapetalae</taxon>
        <taxon>rosids</taxon>
        <taxon>malvids</taxon>
        <taxon>Sapindales</taxon>
        <taxon>Sapindaceae</taxon>
        <taxon>Hippocastanoideae</taxon>
        <taxon>Acereae</taxon>
        <taxon>Dipteronia</taxon>
    </lineage>
</organism>
<feature type="domain" description="RNase H type-1" evidence="1">
    <location>
        <begin position="169"/>
        <end position="224"/>
    </location>
</feature>
<dbReference type="PANTHER" id="PTHR47074">
    <property type="entry name" value="BNAC02G40300D PROTEIN"/>
    <property type="match status" value="1"/>
</dbReference>
<keyword evidence="3" id="KW-1185">Reference proteome</keyword>
<dbReference type="InterPro" id="IPR044730">
    <property type="entry name" value="RNase_H-like_dom_plant"/>
</dbReference>
<dbReference type="Pfam" id="PF13456">
    <property type="entry name" value="RVT_3"/>
    <property type="match status" value="1"/>
</dbReference>
<dbReference type="AlphaFoldDB" id="A0AAD9TG96"/>
<name>A0AAD9TG96_9ROSI</name>
<evidence type="ECO:0000313" key="3">
    <source>
        <dbReference type="Proteomes" id="UP001280121"/>
    </source>
</evidence>
<evidence type="ECO:0000259" key="1">
    <source>
        <dbReference type="Pfam" id="PF13456"/>
    </source>
</evidence>
<gene>
    <name evidence="2" type="ORF">Ddye_030018</name>
</gene>
<dbReference type="GO" id="GO:0004523">
    <property type="term" value="F:RNA-DNA hybrid ribonuclease activity"/>
    <property type="evidence" value="ECO:0007669"/>
    <property type="project" value="InterPro"/>
</dbReference>
<protein>
    <recommendedName>
        <fullName evidence="1">RNase H type-1 domain-containing protein</fullName>
    </recommendedName>
</protein>
<dbReference type="CDD" id="cd06222">
    <property type="entry name" value="RNase_H_like"/>
    <property type="match status" value="1"/>
</dbReference>
<proteinExistence type="predicted"/>
<sequence>MRRWALDALVWKLRPDGIFLVGSFLGCLDDPSMVSPFDPKLIWSGFYPPKIEIFAWQLLRGRVMVGQVGMCLTIKNSRAWRSLLLALAWNVLEARNQVVFKGVSMLVDQASDMVKFSVAWWFKHHSKGSTMPISTMLLNVKDNFCDSKPFKNCKEVARISLADSALKFNVDGWARENLGNAGIGGVLRDNSGKVLGWFSSFVNVKDSNMAELLAIHKAVSLCAQLVPVLA</sequence>
<comment type="caution">
    <text evidence="2">The sequence shown here is derived from an EMBL/GenBank/DDBJ whole genome shotgun (WGS) entry which is preliminary data.</text>
</comment>
<evidence type="ECO:0000313" key="2">
    <source>
        <dbReference type="EMBL" id="KAK2635226.1"/>
    </source>
</evidence>
<accession>A0AAD9TG96</accession>
<dbReference type="InterPro" id="IPR012337">
    <property type="entry name" value="RNaseH-like_sf"/>
</dbReference>
<dbReference type="PANTHER" id="PTHR47074:SF73">
    <property type="entry name" value="OS04G0448401 PROTEIN"/>
    <property type="match status" value="1"/>
</dbReference>
<reference evidence="2" key="1">
    <citation type="journal article" date="2023" name="Plant J.">
        <title>Genome sequences and population genomics provide insights into the demographic history, inbreeding, and mutation load of two 'living fossil' tree species of Dipteronia.</title>
        <authorList>
            <person name="Feng Y."/>
            <person name="Comes H.P."/>
            <person name="Chen J."/>
            <person name="Zhu S."/>
            <person name="Lu R."/>
            <person name="Zhang X."/>
            <person name="Li P."/>
            <person name="Qiu J."/>
            <person name="Olsen K.M."/>
            <person name="Qiu Y."/>
        </authorList>
    </citation>
    <scope>NUCLEOTIDE SEQUENCE</scope>
    <source>
        <strain evidence="2">KIB01</strain>
    </source>
</reference>
<dbReference type="SUPFAM" id="SSF53098">
    <property type="entry name" value="Ribonuclease H-like"/>
    <property type="match status" value="1"/>
</dbReference>
<dbReference type="InterPro" id="IPR052929">
    <property type="entry name" value="RNase_H-like_EbsB-rel"/>
</dbReference>
<dbReference type="InterPro" id="IPR002156">
    <property type="entry name" value="RNaseH_domain"/>
</dbReference>
<dbReference type="GO" id="GO:0003676">
    <property type="term" value="F:nucleic acid binding"/>
    <property type="evidence" value="ECO:0007669"/>
    <property type="project" value="InterPro"/>
</dbReference>
<dbReference type="Gene3D" id="3.30.420.10">
    <property type="entry name" value="Ribonuclease H-like superfamily/Ribonuclease H"/>
    <property type="match status" value="1"/>
</dbReference>
<dbReference type="PROSITE" id="PS51257">
    <property type="entry name" value="PROKAR_LIPOPROTEIN"/>
    <property type="match status" value="1"/>
</dbReference>
<dbReference type="Proteomes" id="UP001280121">
    <property type="component" value="Unassembled WGS sequence"/>
</dbReference>